<name>A0ABR1NT65_DIAER</name>
<reference evidence="1 2" key="1">
    <citation type="submission" date="2024-02" db="EMBL/GenBank/DDBJ databases">
        <title>De novo assembly and annotation of 12 fungi associated with fruit tree decline syndrome in Ontario, Canada.</title>
        <authorList>
            <person name="Sulman M."/>
            <person name="Ellouze W."/>
            <person name="Ilyukhin E."/>
        </authorList>
    </citation>
    <scope>NUCLEOTIDE SEQUENCE [LARGE SCALE GENOMIC DNA]</scope>
    <source>
        <strain evidence="1 2">M169</strain>
    </source>
</reference>
<evidence type="ECO:0000313" key="1">
    <source>
        <dbReference type="EMBL" id="KAK7714400.1"/>
    </source>
</evidence>
<organism evidence="1 2">
    <name type="scientific">Diaporthe eres</name>
    <name type="common">Phomopsis oblonga</name>
    <dbReference type="NCBI Taxonomy" id="83184"/>
    <lineage>
        <taxon>Eukaryota</taxon>
        <taxon>Fungi</taxon>
        <taxon>Dikarya</taxon>
        <taxon>Ascomycota</taxon>
        <taxon>Pezizomycotina</taxon>
        <taxon>Sordariomycetes</taxon>
        <taxon>Sordariomycetidae</taxon>
        <taxon>Diaporthales</taxon>
        <taxon>Diaporthaceae</taxon>
        <taxon>Diaporthe</taxon>
        <taxon>Diaporthe eres species complex</taxon>
    </lineage>
</organism>
<accession>A0ABR1NT65</accession>
<proteinExistence type="predicted"/>
<protein>
    <submittedName>
        <fullName evidence="1">Uncharacterized protein</fullName>
    </submittedName>
</protein>
<keyword evidence="2" id="KW-1185">Reference proteome</keyword>
<dbReference type="Proteomes" id="UP001430848">
    <property type="component" value="Unassembled WGS sequence"/>
</dbReference>
<evidence type="ECO:0000313" key="2">
    <source>
        <dbReference type="Proteomes" id="UP001430848"/>
    </source>
</evidence>
<dbReference type="EMBL" id="JAKNSF020000118">
    <property type="protein sequence ID" value="KAK7714400.1"/>
    <property type="molecule type" value="Genomic_DNA"/>
</dbReference>
<comment type="caution">
    <text evidence="1">The sequence shown here is derived from an EMBL/GenBank/DDBJ whole genome shotgun (WGS) entry which is preliminary data.</text>
</comment>
<gene>
    <name evidence="1" type="ORF">SLS63_011802</name>
</gene>
<sequence length="182" mass="20957">MISFHNDMDNLRDVVMKAVIELQQALQPLQEQDNRISLQMNHDNNLAENLAHLGALDALIQPRMEAISRQKELVDAATSGGKTKDLVIAFFYLVKTLQSDCRKLGEDFRKWDEIFNEIDALRKQKEQLFKREGDSTEEILQLKVKDDMRKDLLKLAWNVMSDEIKSSRKESSAPEGDLTDTH</sequence>